<dbReference type="HAMAP" id="MF_01077">
    <property type="entry name" value="RimP"/>
    <property type="match status" value="1"/>
</dbReference>
<comment type="function">
    <text evidence="3">Required for maturation of 30S ribosomal subunits.</text>
</comment>
<evidence type="ECO:0000256" key="3">
    <source>
        <dbReference type="HAMAP-Rule" id="MF_01077"/>
    </source>
</evidence>
<sequence length="157" mass="17652">MDNKDAILAAVNKEVEDLLASLPEYFLVDIKIKPTNNLKVFVEADGGISLQQLTTLNRSLYKRLEAADLFPEGDFSLEVSSPGLEAPLKLERQYRNNIGRQVEVLLADGQTLRGKLLEVREPGIVLEVSRGKGKQLTIEQREIPFHTIKYTKVCIVF</sequence>
<dbReference type="PANTHER" id="PTHR33867">
    <property type="entry name" value="RIBOSOME MATURATION FACTOR RIMP"/>
    <property type="match status" value="1"/>
</dbReference>
<name>A0ABP8G627_9BACT</name>
<feature type="domain" description="Ribosome maturation factor RimP C-terminal" evidence="5">
    <location>
        <begin position="88"/>
        <end position="155"/>
    </location>
</feature>
<keyword evidence="7" id="KW-1185">Reference proteome</keyword>
<comment type="similarity">
    <text evidence="3">Belongs to the RimP family.</text>
</comment>
<protein>
    <recommendedName>
        <fullName evidence="3">Ribosome maturation factor RimP</fullName>
    </recommendedName>
</protein>
<dbReference type="Pfam" id="PF02576">
    <property type="entry name" value="RimP_N"/>
    <property type="match status" value="1"/>
</dbReference>
<reference evidence="7" key="1">
    <citation type="journal article" date="2019" name="Int. J. Syst. Evol. Microbiol.">
        <title>The Global Catalogue of Microorganisms (GCM) 10K type strain sequencing project: providing services to taxonomists for standard genome sequencing and annotation.</title>
        <authorList>
            <consortium name="The Broad Institute Genomics Platform"/>
            <consortium name="The Broad Institute Genome Sequencing Center for Infectious Disease"/>
            <person name="Wu L."/>
            <person name="Ma J."/>
        </authorList>
    </citation>
    <scope>NUCLEOTIDE SEQUENCE [LARGE SCALE GENOMIC DNA]</scope>
    <source>
        <strain evidence="7">JCM 17664</strain>
    </source>
</reference>
<keyword evidence="1 3" id="KW-0963">Cytoplasm</keyword>
<evidence type="ECO:0000256" key="2">
    <source>
        <dbReference type="ARBA" id="ARBA00022517"/>
    </source>
</evidence>
<dbReference type="InterPro" id="IPR003728">
    <property type="entry name" value="Ribosome_maturation_RimP"/>
</dbReference>
<evidence type="ECO:0000259" key="5">
    <source>
        <dbReference type="Pfam" id="PF17384"/>
    </source>
</evidence>
<dbReference type="EMBL" id="BAABFN010000020">
    <property type="protein sequence ID" value="GAA4317730.1"/>
    <property type="molecule type" value="Genomic_DNA"/>
</dbReference>
<dbReference type="InterPro" id="IPR028998">
    <property type="entry name" value="RimP_C"/>
</dbReference>
<accession>A0ABP8G627</accession>
<keyword evidence="2 3" id="KW-0690">Ribosome biogenesis</keyword>
<dbReference type="PANTHER" id="PTHR33867:SF1">
    <property type="entry name" value="RIBOSOME MATURATION FACTOR RIMP"/>
    <property type="match status" value="1"/>
</dbReference>
<feature type="domain" description="Ribosome maturation factor RimP N-terminal" evidence="4">
    <location>
        <begin position="24"/>
        <end position="85"/>
    </location>
</feature>
<dbReference type="RefSeq" id="WP_344980790.1">
    <property type="nucleotide sequence ID" value="NZ_BAABFN010000020.1"/>
</dbReference>
<comment type="subcellular location">
    <subcellularLocation>
        <location evidence="3">Cytoplasm</location>
    </subcellularLocation>
</comment>
<dbReference type="Proteomes" id="UP001501207">
    <property type="component" value="Unassembled WGS sequence"/>
</dbReference>
<dbReference type="Pfam" id="PF17384">
    <property type="entry name" value="DUF150_C"/>
    <property type="match status" value="1"/>
</dbReference>
<organism evidence="6 7">
    <name type="scientific">Compostibacter hankyongensis</name>
    <dbReference type="NCBI Taxonomy" id="1007089"/>
    <lineage>
        <taxon>Bacteria</taxon>
        <taxon>Pseudomonadati</taxon>
        <taxon>Bacteroidota</taxon>
        <taxon>Chitinophagia</taxon>
        <taxon>Chitinophagales</taxon>
        <taxon>Chitinophagaceae</taxon>
        <taxon>Compostibacter</taxon>
    </lineage>
</organism>
<comment type="caution">
    <text evidence="6">The sequence shown here is derived from an EMBL/GenBank/DDBJ whole genome shotgun (WGS) entry which is preliminary data.</text>
</comment>
<evidence type="ECO:0000256" key="1">
    <source>
        <dbReference type="ARBA" id="ARBA00022490"/>
    </source>
</evidence>
<proteinExistence type="inferred from homology"/>
<gene>
    <name evidence="3" type="primary">rimP</name>
    <name evidence="6" type="ORF">GCM10023143_29980</name>
</gene>
<dbReference type="InterPro" id="IPR035956">
    <property type="entry name" value="RimP_N_sf"/>
</dbReference>
<dbReference type="Gene3D" id="3.30.300.70">
    <property type="entry name" value="RimP-like superfamily, N-terminal"/>
    <property type="match status" value="1"/>
</dbReference>
<evidence type="ECO:0000259" key="4">
    <source>
        <dbReference type="Pfam" id="PF02576"/>
    </source>
</evidence>
<dbReference type="CDD" id="cd01734">
    <property type="entry name" value="YlxS_C"/>
    <property type="match status" value="1"/>
</dbReference>
<evidence type="ECO:0000313" key="6">
    <source>
        <dbReference type="EMBL" id="GAA4317730.1"/>
    </source>
</evidence>
<dbReference type="SUPFAM" id="SSF75420">
    <property type="entry name" value="YhbC-like, N-terminal domain"/>
    <property type="match status" value="1"/>
</dbReference>
<dbReference type="InterPro" id="IPR028989">
    <property type="entry name" value="RimP_N"/>
</dbReference>
<evidence type="ECO:0000313" key="7">
    <source>
        <dbReference type="Proteomes" id="UP001501207"/>
    </source>
</evidence>